<dbReference type="InterPro" id="IPR011256">
    <property type="entry name" value="Reg_factor_effector_dom_sf"/>
</dbReference>
<evidence type="ECO:0000313" key="2">
    <source>
        <dbReference type="EMBL" id="ADZ93042.1"/>
    </source>
</evidence>
<dbReference type="AlphaFoldDB" id="F2JXP4"/>
<organism evidence="2 3">
    <name type="scientific">Marinomonas mediterranea (strain ATCC 700492 / JCM 21426 / NBRC 103028 / MMB-1)</name>
    <dbReference type="NCBI Taxonomy" id="717774"/>
    <lineage>
        <taxon>Bacteria</taxon>
        <taxon>Pseudomonadati</taxon>
        <taxon>Pseudomonadota</taxon>
        <taxon>Gammaproteobacteria</taxon>
        <taxon>Oceanospirillales</taxon>
        <taxon>Oceanospirillaceae</taxon>
        <taxon>Marinomonas</taxon>
    </lineage>
</organism>
<dbReference type="PATRIC" id="fig|717774.3.peg.3948"/>
<dbReference type="OrthoDB" id="3173400at2"/>
<protein>
    <submittedName>
        <fullName evidence="2">Transcription activator effector binding protein</fullName>
    </submittedName>
</protein>
<evidence type="ECO:0000313" key="3">
    <source>
        <dbReference type="Proteomes" id="UP000001062"/>
    </source>
</evidence>
<dbReference type="STRING" id="717774.Marme_3832"/>
<dbReference type="SMART" id="SM00871">
    <property type="entry name" value="AraC_E_bind"/>
    <property type="match status" value="1"/>
</dbReference>
<dbReference type="Proteomes" id="UP000001062">
    <property type="component" value="Chromosome"/>
</dbReference>
<dbReference type="Gene3D" id="3.20.80.10">
    <property type="entry name" value="Regulatory factor, effector binding domain"/>
    <property type="match status" value="1"/>
</dbReference>
<dbReference type="PANTHER" id="PTHR36444">
    <property type="entry name" value="TRANSCRIPTIONAL REGULATOR PROTEIN YOBU-RELATED"/>
    <property type="match status" value="1"/>
</dbReference>
<dbReference type="InterPro" id="IPR010499">
    <property type="entry name" value="AraC_E-bd"/>
</dbReference>
<dbReference type="SUPFAM" id="SSF55136">
    <property type="entry name" value="Probable bacterial effector-binding domain"/>
    <property type="match status" value="1"/>
</dbReference>
<accession>F2JXP4</accession>
<dbReference type="Pfam" id="PF14526">
    <property type="entry name" value="Cass2"/>
    <property type="match status" value="1"/>
</dbReference>
<evidence type="ECO:0000259" key="1">
    <source>
        <dbReference type="SMART" id="SM00871"/>
    </source>
</evidence>
<proteinExistence type="predicted"/>
<dbReference type="RefSeq" id="WP_013662944.1">
    <property type="nucleotide sequence ID" value="NC_015276.1"/>
</dbReference>
<dbReference type="EMBL" id="CP002583">
    <property type="protein sequence ID" value="ADZ93042.1"/>
    <property type="molecule type" value="Genomic_DNA"/>
</dbReference>
<keyword evidence="3" id="KW-1185">Reference proteome</keyword>
<dbReference type="KEGG" id="mme:Marme_3832"/>
<dbReference type="InterPro" id="IPR053182">
    <property type="entry name" value="YobU-like_regulator"/>
</dbReference>
<dbReference type="InterPro" id="IPR029441">
    <property type="entry name" value="Cass2"/>
</dbReference>
<feature type="domain" description="AraC effector-binding" evidence="1">
    <location>
        <begin position="1"/>
        <end position="151"/>
    </location>
</feature>
<name>F2JXP4_MARM1</name>
<gene>
    <name evidence="2" type="ordered locus">Marme_3832</name>
</gene>
<dbReference type="eggNOG" id="COG3708">
    <property type="taxonomic scope" value="Bacteria"/>
</dbReference>
<sequence>MQPVYLQEKQVNGLKVRTNNKAEMSSSGKIGGLWGTFFRQIAPHLTPNNPIYGVYCHYESDANGDFDVMAATDVDVVHWVTESDDTQSISIQRGAYLEFPAKGEMPQAVIEAWQAVWSYFEQSDCPYKRAYTTDFEHYQSEHTASVFIAIED</sequence>
<dbReference type="PANTHER" id="PTHR36444:SF2">
    <property type="entry name" value="TRANSCRIPTIONAL REGULATOR PROTEIN YOBU-RELATED"/>
    <property type="match status" value="1"/>
</dbReference>
<dbReference type="HOGENOM" id="CLU_106591_0_1_6"/>
<reference evidence="2 3" key="1">
    <citation type="journal article" date="2012" name="Stand. Genomic Sci.">
        <title>Complete genome sequence of the melanogenic marine bacterium Marinomonas mediterranea type strain (MMB-1(T)).</title>
        <authorList>
            <person name="Lucas-Elio P."/>
            <person name="Goodwin L."/>
            <person name="Woyke T."/>
            <person name="Pitluck S."/>
            <person name="Nolan M."/>
            <person name="Kyrpides N.C."/>
            <person name="Detter J.C."/>
            <person name="Copeland A."/>
            <person name="Teshima H."/>
            <person name="Bruce D."/>
            <person name="Detter C."/>
            <person name="Tapia R."/>
            <person name="Han S."/>
            <person name="Land M.L."/>
            <person name="Ivanova N."/>
            <person name="Mikhailova N."/>
            <person name="Johnston A.W."/>
            <person name="Sanchez-Amat A."/>
        </authorList>
    </citation>
    <scope>NUCLEOTIDE SEQUENCE [LARGE SCALE GENOMIC DNA]</scope>
    <source>
        <strain evidence="3">ATCC 700492 / JCM 21426 / NBRC 103028 / MMB-1</strain>
    </source>
</reference>